<evidence type="ECO:0000259" key="9">
    <source>
        <dbReference type="PROSITE" id="PS50004"/>
    </source>
</evidence>
<feature type="region of interest" description="Disordered" evidence="7">
    <location>
        <begin position="597"/>
        <end position="621"/>
    </location>
</feature>
<keyword evidence="3" id="KW-0677">Repeat</keyword>
<dbReference type="Pfam" id="PF00168">
    <property type="entry name" value="C2"/>
    <property type="match status" value="2"/>
</dbReference>
<dbReference type="Gene3D" id="1.10.506.10">
    <property type="entry name" value="GTPase Activation - p120gap, domain 1"/>
    <property type="match status" value="1"/>
</dbReference>
<gene>
    <name evidence="11" type="ORF">PARMNEM_LOCUS18833</name>
</gene>
<dbReference type="PROSITE" id="PS50003">
    <property type="entry name" value="PH_DOMAIN"/>
    <property type="match status" value="1"/>
</dbReference>
<dbReference type="GO" id="GO:0008270">
    <property type="term" value="F:zinc ion binding"/>
    <property type="evidence" value="ECO:0007669"/>
    <property type="project" value="UniProtKB-KW"/>
</dbReference>
<dbReference type="PANTHER" id="PTHR10194:SF148">
    <property type="entry name" value="GTPASE-ACTIVATING PROTEIN"/>
    <property type="match status" value="1"/>
</dbReference>
<dbReference type="InterPro" id="IPR039360">
    <property type="entry name" value="Ras_GTPase"/>
</dbReference>
<evidence type="ECO:0000256" key="2">
    <source>
        <dbReference type="ARBA" id="ARBA00022723"/>
    </source>
</evidence>
<evidence type="ECO:0000313" key="11">
    <source>
        <dbReference type="EMBL" id="CAK1600024.1"/>
    </source>
</evidence>
<feature type="region of interest" description="Disordered" evidence="7">
    <location>
        <begin position="1276"/>
        <end position="1298"/>
    </location>
</feature>
<organism evidence="11 12">
    <name type="scientific">Parnassius mnemosyne</name>
    <name type="common">clouded apollo</name>
    <dbReference type="NCBI Taxonomy" id="213953"/>
    <lineage>
        <taxon>Eukaryota</taxon>
        <taxon>Metazoa</taxon>
        <taxon>Ecdysozoa</taxon>
        <taxon>Arthropoda</taxon>
        <taxon>Hexapoda</taxon>
        <taxon>Insecta</taxon>
        <taxon>Pterygota</taxon>
        <taxon>Neoptera</taxon>
        <taxon>Endopterygota</taxon>
        <taxon>Lepidoptera</taxon>
        <taxon>Glossata</taxon>
        <taxon>Ditrysia</taxon>
        <taxon>Papilionoidea</taxon>
        <taxon>Papilionidae</taxon>
        <taxon>Parnassiinae</taxon>
        <taxon>Parnassini</taxon>
        <taxon>Parnassius</taxon>
        <taxon>Driopa</taxon>
    </lineage>
</organism>
<evidence type="ECO:0000256" key="5">
    <source>
        <dbReference type="ARBA" id="ARBA00022833"/>
    </source>
</evidence>
<keyword evidence="12" id="KW-1185">Reference proteome</keyword>
<dbReference type="PANTHER" id="PTHR10194">
    <property type="entry name" value="RAS GTPASE-ACTIVATING PROTEINS"/>
    <property type="match status" value="1"/>
</dbReference>
<feature type="compositionally biased region" description="Basic and acidic residues" evidence="7">
    <location>
        <begin position="915"/>
        <end position="931"/>
    </location>
</feature>
<keyword evidence="5" id="KW-0862">Zinc</keyword>
<evidence type="ECO:0000256" key="4">
    <source>
        <dbReference type="ARBA" id="ARBA00022771"/>
    </source>
</evidence>
<dbReference type="InterPro" id="IPR023152">
    <property type="entry name" value="RasGAP_CS"/>
</dbReference>
<comment type="caution">
    <text evidence="11">The sequence shown here is derived from an EMBL/GenBank/DDBJ whole genome shotgun (WGS) entry which is preliminary data.</text>
</comment>
<feature type="region of interest" description="Disordered" evidence="7">
    <location>
        <begin position="890"/>
        <end position="949"/>
    </location>
</feature>
<keyword evidence="2" id="KW-0479">Metal-binding</keyword>
<keyword evidence="4 6" id="KW-0863">Zinc-finger</keyword>
<feature type="domain" description="C2" evidence="9">
    <location>
        <begin position="5"/>
        <end position="124"/>
    </location>
</feature>
<dbReference type="SMART" id="SM00233">
    <property type="entry name" value="PH"/>
    <property type="match status" value="1"/>
</dbReference>
<dbReference type="InterPro" id="IPR001562">
    <property type="entry name" value="Znf_Btk_motif"/>
</dbReference>
<dbReference type="EMBL" id="CAVLGL010000115">
    <property type="protein sequence ID" value="CAK1600024.1"/>
    <property type="molecule type" value="Genomic_DNA"/>
</dbReference>
<dbReference type="SUPFAM" id="SSF49562">
    <property type="entry name" value="C2 domain (Calcium/lipid-binding domain, CaLB)"/>
    <property type="match status" value="2"/>
</dbReference>
<dbReference type="PROSITE" id="PS50018">
    <property type="entry name" value="RAS_GTPASE_ACTIV_2"/>
    <property type="match status" value="1"/>
</dbReference>
<proteinExistence type="predicted"/>
<feature type="region of interest" description="Disordered" evidence="7">
    <location>
        <begin position="1048"/>
        <end position="1073"/>
    </location>
</feature>
<feature type="region of interest" description="Disordered" evidence="7">
    <location>
        <begin position="1138"/>
        <end position="1166"/>
    </location>
</feature>
<evidence type="ECO:0008006" key="13">
    <source>
        <dbReference type="Google" id="ProtNLM"/>
    </source>
</evidence>
<evidence type="ECO:0000256" key="6">
    <source>
        <dbReference type="PROSITE-ProRule" id="PRU00432"/>
    </source>
</evidence>
<dbReference type="InterPro" id="IPR000008">
    <property type="entry name" value="C2_dom"/>
</dbReference>
<feature type="compositionally biased region" description="Low complexity" evidence="7">
    <location>
        <begin position="899"/>
        <end position="908"/>
    </location>
</feature>
<dbReference type="InterPro" id="IPR011993">
    <property type="entry name" value="PH-like_dom_sf"/>
</dbReference>
<feature type="compositionally biased region" description="Polar residues" evidence="7">
    <location>
        <begin position="872"/>
        <end position="884"/>
    </location>
</feature>
<reference evidence="11 12" key="1">
    <citation type="submission" date="2023-11" db="EMBL/GenBank/DDBJ databases">
        <authorList>
            <person name="Hedman E."/>
            <person name="Englund M."/>
            <person name="Stromberg M."/>
            <person name="Nyberg Akerstrom W."/>
            <person name="Nylinder S."/>
            <person name="Jareborg N."/>
            <person name="Kallberg Y."/>
            <person name="Kronander E."/>
        </authorList>
    </citation>
    <scope>NUCLEOTIDE SEQUENCE [LARGE SCALE GENOMIC DNA]</scope>
</reference>
<dbReference type="SMART" id="SM00323">
    <property type="entry name" value="RasGAP"/>
    <property type="match status" value="1"/>
</dbReference>
<evidence type="ECO:0000259" key="8">
    <source>
        <dbReference type="PROSITE" id="PS50003"/>
    </source>
</evidence>
<dbReference type="SMART" id="SM00239">
    <property type="entry name" value="C2"/>
    <property type="match status" value="2"/>
</dbReference>
<evidence type="ECO:0000256" key="7">
    <source>
        <dbReference type="SAM" id="MobiDB-lite"/>
    </source>
</evidence>
<dbReference type="CDD" id="cd05128">
    <property type="entry name" value="RasGAP_GAP1_like"/>
    <property type="match status" value="1"/>
</dbReference>
<evidence type="ECO:0000259" key="10">
    <source>
        <dbReference type="PROSITE" id="PS50018"/>
    </source>
</evidence>
<dbReference type="Pfam" id="PF00169">
    <property type="entry name" value="PH"/>
    <property type="match status" value="1"/>
</dbReference>
<dbReference type="InterPro" id="IPR035892">
    <property type="entry name" value="C2_domain_sf"/>
</dbReference>
<dbReference type="PROSITE" id="PS51113">
    <property type="entry name" value="ZF_BTK"/>
    <property type="match status" value="1"/>
</dbReference>
<dbReference type="InterPro" id="IPR008936">
    <property type="entry name" value="Rho_GTPase_activation_prot"/>
</dbReference>
<evidence type="ECO:0000313" key="12">
    <source>
        <dbReference type="Proteomes" id="UP001314205"/>
    </source>
</evidence>
<dbReference type="InterPro" id="IPR001849">
    <property type="entry name" value="PH_domain"/>
</dbReference>
<feature type="region of interest" description="Disordered" evidence="7">
    <location>
        <begin position="865"/>
        <end position="884"/>
    </location>
</feature>
<dbReference type="GO" id="GO:0035556">
    <property type="term" value="P:intracellular signal transduction"/>
    <property type="evidence" value="ECO:0007669"/>
    <property type="project" value="InterPro"/>
</dbReference>
<evidence type="ECO:0000256" key="3">
    <source>
        <dbReference type="ARBA" id="ARBA00022737"/>
    </source>
</evidence>
<dbReference type="Gene3D" id="2.30.29.30">
    <property type="entry name" value="Pleckstrin-homology domain (PH domain)/Phosphotyrosine-binding domain (PTB)"/>
    <property type="match status" value="1"/>
</dbReference>
<dbReference type="SUPFAM" id="SSF50729">
    <property type="entry name" value="PH domain-like"/>
    <property type="match status" value="1"/>
</dbReference>
<dbReference type="SUPFAM" id="SSF48350">
    <property type="entry name" value="GTPase activation domain, GAP"/>
    <property type="match status" value="1"/>
</dbReference>
<protein>
    <recommendedName>
        <fullName evidence="13">GTPase-activating protein</fullName>
    </recommendedName>
</protein>
<accession>A0AAV1M148</accession>
<dbReference type="Pfam" id="PF00616">
    <property type="entry name" value="RasGAP"/>
    <property type="match status" value="2"/>
</dbReference>
<name>A0AAV1M148_9NEOP</name>
<dbReference type="InterPro" id="IPR001936">
    <property type="entry name" value="RasGAP_dom"/>
</dbReference>
<dbReference type="PROSITE" id="PS00509">
    <property type="entry name" value="RAS_GTPASE_ACTIV_1"/>
    <property type="match status" value="1"/>
</dbReference>
<sequence length="1334" mass="148425">MKEINSYGFNMADETRKVRVEERLKIKIGEAKNLPARNNGAACHRDIYCVLSLDQEEIFRTSTMERTLNPFFGEEFQFEVPRRFRYLSIYVFDRDKHLKQDKVLGKVAIKREDLQRYNNKDHWFALRPVDADSEVQGKAHCAARVGPDTLRLRVLECSELTTKNGQCDPFALVTLLYSNGRRVEKRTKPRKKTVNPQFDEIFSFDLVMEADPKDKDGSQSAGVACEARVSVWHDAATPVFLGEVRLQLRQPEPSPMCAWFFLTSRAGGALSRGATPPGTRLSAAGSATLGSLRLLLQYTVDHVFPIHHYRQLEELFLRSVHQKPITASAVYILGEIVSSKTDAAQPLVRLFTHHDLIVPIVKELADAEISILTDATTIFRGNTLVSKMMDEAMRLSGAAYLRAVLRPTLAAVLAERRPCEIDPARVKPCAAVAANLATLKDYVERVFGAITSSYAMCPAVMCRLFDALRQCAVRHFPCNAEVRYSVVSGFIFLRFFAPAILGPRLFDLTTEQIDPQTNRTLTLISKTIQSLGNLVSSRSAQQVCKEEYMAELYRSFCTPRHVQAIKQFLEIISTSSDTQNNNVQESPVLLKEGTMIKRSESARTGSGSPRRGWKRAANTPSKRRHFRLTSGELSWSRSGGKAPAHRLALAGVLAVAAVDCPPAGAPLGANNIFQIVHRERVLLVQASNCVERAEWVRLLSALCRRAPAAAHRGYYAADRWTCCGRSEADAEGCSGGDSAEERGRNAPAALALRLDPARDLQRLHALLVAHAQRLDERLHRPHDGATLEEREAEATTLRELQKTIFDLEHQHCIYRRSLARETKYGSKQAPIGDDNYLHLAGAAGNVDGGSFFWRAFRGDMSPTVDLDGKTLPLQQTPIDIGSSTESLKLARLGDERSSGKSNKSTGSGYLTMSCLKHEPSEDSDASTDKPARPPKPARLSPSRTFSPPAPLCEYVDVELKPPRRGPKPEFTPKRSDVNVSNRCKEYELMANFMSHAHVSDEDAPPAVPPRGNTAARIRLQPKSVDVEIRRSSELSTLKHVMSCSTNSLPNDGINVDDHQSPGEPTHTRPLSKVDTVSNDDSLLAELQRDTYCVLKVCEDEVQDREICGVESEGSIDRKEKEEYGMFSRISIQRKSNPIKTQPSMKPLKTSSSTSNVHDAGTNTSRPLTERLTPFFLKKKPKPPNDTQATKCTRKEDNLIGRLTPRFGQSRLYGRGQSLELAPSESRSKRIERSATTVNIQTRPINSSIVANFKFLSLHRYGPQDDVQCHAFVRNEDTEHMPKGDSSSGTTEREPPGETGETIEYIVSEEDALNSAAWRRNHGPLLAAATNDIRL</sequence>
<feature type="domain" description="Ras-GAP" evidence="10">
    <location>
        <begin position="339"/>
        <end position="533"/>
    </location>
</feature>
<dbReference type="GO" id="GO:0005096">
    <property type="term" value="F:GTPase activator activity"/>
    <property type="evidence" value="ECO:0007669"/>
    <property type="project" value="UniProtKB-KW"/>
</dbReference>
<dbReference type="PROSITE" id="PS50004">
    <property type="entry name" value="C2"/>
    <property type="match status" value="2"/>
</dbReference>
<dbReference type="Gene3D" id="2.60.40.150">
    <property type="entry name" value="C2 domain"/>
    <property type="match status" value="2"/>
</dbReference>
<feature type="domain" description="PH" evidence="8">
    <location>
        <begin position="588"/>
        <end position="704"/>
    </location>
</feature>
<evidence type="ECO:0000256" key="1">
    <source>
        <dbReference type="ARBA" id="ARBA00022468"/>
    </source>
</evidence>
<dbReference type="Proteomes" id="UP001314205">
    <property type="component" value="Unassembled WGS sequence"/>
</dbReference>
<feature type="domain" description="C2" evidence="9">
    <location>
        <begin position="131"/>
        <end position="261"/>
    </location>
</feature>
<keyword evidence="1" id="KW-0343">GTPase activation</keyword>